<dbReference type="PANTHER" id="PTHR46637:SF1">
    <property type="entry name" value="BLL5188 PROTEIN"/>
    <property type="match status" value="1"/>
</dbReference>
<proteinExistence type="predicted"/>
<protein>
    <submittedName>
        <fullName evidence="2">ORF2 frame shift at position 226</fullName>
    </submittedName>
</protein>
<organism evidence="2">
    <name type="scientific">Leifsonia xyli</name>
    <dbReference type="NCBI Taxonomy" id="1575"/>
    <lineage>
        <taxon>Bacteria</taxon>
        <taxon>Bacillati</taxon>
        <taxon>Actinomycetota</taxon>
        <taxon>Actinomycetes</taxon>
        <taxon>Micrococcales</taxon>
        <taxon>Microbacteriaceae</taxon>
        <taxon>Leifsonia</taxon>
    </lineage>
</organism>
<evidence type="ECO:0000313" key="2">
    <source>
        <dbReference type="EMBL" id="CAA53586.1"/>
    </source>
</evidence>
<dbReference type="InterPro" id="IPR025161">
    <property type="entry name" value="IS402-like_dom"/>
</dbReference>
<dbReference type="PANTHER" id="PTHR46637">
    <property type="entry name" value="TIS1421-TRANSPOSASE PROTEIN A"/>
    <property type="match status" value="1"/>
</dbReference>
<reference evidence="2" key="1">
    <citation type="journal article" date="1994" name="Plasmid">
        <title>IS1237, a repetitive chromosomal element from Clavibacter xyli subsp. cynodontis, is related to insertion sequences from gram-negative and gram-positive bacteria.</title>
        <authorList>
            <person name="Laine M.J."/>
            <person name="Metzler M.C."/>
            <person name="Zhong Y.P."/>
        </authorList>
    </citation>
    <scope>NUCLEOTIDE SEQUENCE</scope>
</reference>
<feature type="domain" description="Insertion element IS402-like" evidence="1">
    <location>
        <begin position="2"/>
        <end position="76"/>
    </location>
</feature>
<dbReference type="Pfam" id="PF13340">
    <property type="entry name" value="DUF4096"/>
    <property type="match status" value="1"/>
</dbReference>
<sequence length="127" mass="13977">MLWERLEPLIPPRPPVVNGRAGQPRVPDRKVFAGIVFVLLTGDPVEKLPPELGYGSGVTCWRRLREWSEAGAWDALRKIMLDELGQAGMIDWSRTCLDSVSVRAKRGAISLDLTPRIVGNGAPSTMS</sequence>
<name>Q46488_9MICO</name>
<evidence type="ECO:0000259" key="1">
    <source>
        <dbReference type="Pfam" id="PF13340"/>
    </source>
</evidence>
<accession>Q46488</accession>
<dbReference type="InterPro" id="IPR052909">
    <property type="entry name" value="Transposase_6_like"/>
</dbReference>
<dbReference type="AlphaFoldDB" id="Q46488"/>
<dbReference type="EMBL" id="X75973">
    <property type="protein sequence ID" value="CAA53586.1"/>
    <property type="molecule type" value="Genomic_DNA"/>
</dbReference>